<feature type="region of interest" description="Disordered" evidence="6">
    <location>
        <begin position="829"/>
        <end position="970"/>
    </location>
</feature>
<reference evidence="10" key="1">
    <citation type="journal article" date="2023" name="Int. J. Syst. Evol. Microbiol.">
        <title>Mesoterricola silvestris gen. nov., sp. nov., Mesoterricola sediminis sp. nov., Geothrix oryzae sp. nov., Geothrix edaphica sp. nov., Geothrix rubra sp. nov., and Geothrix limicola sp. nov., six novel members of Acidobacteriota isolated from soils.</title>
        <authorList>
            <person name="Itoh H."/>
            <person name="Sugisawa Y."/>
            <person name="Mise K."/>
            <person name="Xu Z."/>
            <person name="Kuniyasu M."/>
            <person name="Ushijima N."/>
            <person name="Kawano K."/>
            <person name="Kobayashi E."/>
            <person name="Shiratori Y."/>
            <person name="Masuda Y."/>
            <person name="Senoo K."/>
        </authorList>
    </citation>
    <scope>NUCLEOTIDE SEQUENCE [LARGE SCALE GENOMIC DNA]</scope>
    <source>
        <strain evidence="10">W79</strain>
    </source>
</reference>
<dbReference type="NCBIfam" id="TIGR00360">
    <property type="entry name" value="ComEC_N-term"/>
    <property type="match status" value="1"/>
</dbReference>
<feature type="compositionally biased region" description="Basic and acidic residues" evidence="6">
    <location>
        <begin position="921"/>
        <end position="936"/>
    </location>
</feature>
<dbReference type="PANTHER" id="PTHR30619">
    <property type="entry name" value="DNA INTERNALIZATION/COMPETENCE PROTEIN COMEC/REC2"/>
    <property type="match status" value="1"/>
</dbReference>
<dbReference type="PANTHER" id="PTHR30619:SF1">
    <property type="entry name" value="RECOMBINATION PROTEIN 2"/>
    <property type="match status" value="1"/>
</dbReference>
<dbReference type="InterPro" id="IPR036866">
    <property type="entry name" value="RibonucZ/Hydroxyglut_hydro"/>
</dbReference>
<feature type="transmembrane region" description="Helical" evidence="7">
    <location>
        <begin position="400"/>
        <end position="426"/>
    </location>
</feature>
<keyword evidence="10" id="KW-1185">Reference proteome</keyword>
<comment type="subcellular location">
    <subcellularLocation>
        <location evidence="1">Cell membrane</location>
        <topology evidence="1">Multi-pass membrane protein</topology>
    </subcellularLocation>
</comment>
<sequence>MLSRDELWQRLSGDGFWALPWALAGACAVPWVLPEAWDGTLPPGARLGGWAAVALTLPLAVSRRWMGLPLAIALAWGTLGALGRLARWEGALPSGPARVRGVLAEPWTLRGRARAGALRVEAPEALRGLTLPLSLPASGAPPPPPGSPVAFGADLLRVDMGPAFLAARPLWRARDEGAPRRIHLPSALVMEVLGPPRPSPLLAVRARVRARFAALPIPDAARDLWGALTLGIPPAHGETFSPFVQSGTIHTLVVSGLQVSLVMAGLEALWRRALGRGSAGAAMAGGLAYCALVGFTAPVWRGFLMGVAWAAARGTGWKAPQVVTLHGALAAWLLAHPAAGCDPGFLLSWLALTGLLWGSRPLAGLVAPLAGRFAGALARVLAPWLTTLPLLALFHGGAPLWSAAANLVLLPLVAVLAPLCLALVFLPAPWAVAPIGRLLAWVGGTLVPLFARVVPLGTGILWPWAALALGWILLAQLHAGFRRTRWLTAALVAGSLGLMASRGTGAPPRALSIEALDIGQGDALLVRVPGGDATLVDTGPDAWAARRIARVLSRRGVREPVHLLLTHPHQDHAGGWEALEGLWPLATVGRPAMAASRWEPFGAPSSRRRAAQLRRGDAWTRGGAAFSVRWPPGPMALRDVNMNSLVLRVTWRGRELWLMGDALSTQERDLLDLGDPGPPRPGRILKAGHHGSRSASHPAWTAALDPRIALLCAGRDNPFGHPHAEALEALGAAQAWVTGDCLGIRAEAVPEGWLVETGRGLALLLASPTPEDPQALQGGQEVPAHPRVVFPPLPVRVGPHPVGHRQHRAAGHPRLGAGREDPREFQVLHRRQPPQAPRPLLRAGDPRRHGHGMGREGQGRLEGRGPPHGFDVRPVGPPLQLIQANGQGLRGPHRVPRPQAPVIAPAGAHEQHPRRPQLRQEPGRGDAGRQRADARARHPPPLRRRGIPPGKLRGEGGEEEGGMGVHGLPW</sequence>
<keyword evidence="5 7" id="KW-0472">Membrane</keyword>
<dbReference type="InterPro" id="IPR004477">
    <property type="entry name" value="ComEC_N"/>
</dbReference>
<gene>
    <name evidence="9" type="ORF">METEAL_26800</name>
</gene>
<dbReference type="Gene3D" id="3.60.15.10">
    <property type="entry name" value="Ribonuclease Z/Hydroxyacylglutathione hydrolase-like"/>
    <property type="match status" value="1"/>
</dbReference>
<feature type="transmembrane region" description="Helical" evidence="7">
    <location>
        <begin position="486"/>
        <end position="503"/>
    </location>
</feature>
<evidence type="ECO:0000256" key="6">
    <source>
        <dbReference type="SAM" id="MobiDB-lite"/>
    </source>
</evidence>
<evidence type="ECO:0000313" key="10">
    <source>
        <dbReference type="Proteomes" id="UP001238179"/>
    </source>
</evidence>
<organism evidence="9 10">
    <name type="scientific">Mesoterricola silvestris</name>
    <dbReference type="NCBI Taxonomy" id="2927979"/>
    <lineage>
        <taxon>Bacteria</taxon>
        <taxon>Pseudomonadati</taxon>
        <taxon>Acidobacteriota</taxon>
        <taxon>Holophagae</taxon>
        <taxon>Holophagales</taxon>
        <taxon>Holophagaceae</taxon>
        <taxon>Mesoterricola</taxon>
    </lineage>
</organism>
<accession>A0AA48K9I0</accession>
<evidence type="ECO:0000256" key="4">
    <source>
        <dbReference type="ARBA" id="ARBA00022989"/>
    </source>
</evidence>
<keyword evidence="2" id="KW-1003">Cell membrane</keyword>
<dbReference type="CDD" id="cd07731">
    <property type="entry name" value="ComA-like_MBL-fold"/>
    <property type="match status" value="1"/>
</dbReference>
<dbReference type="GO" id="GO:0005886">
    <property type="term" value="C:plasma membrane"/>
    <property type="evidence" value="ECO:0007669"/>
    <property type="project" value="UniProtKB-SubCell"/>
</dbReference>
<proteinExistence type="predicted"/>
<dbReference type="EMBL" id="AP027080">
    <property type="protein sequence ID" value="BDU73506.1"/>
    <property type="molecule type" value="Genomic_DNA"/>
</dbReference>
<dbReference type="AlphaFoldDB" id="A0AA48K9I0"/>
<dbReference type="PROSITE" id="PS51257">
    <property type="entry name" value="PROKAR_LIPOPROTEIN"/>
    <property type="match status" value="1"/>
</dbReference>
<evidence type="ECO:0000256" key="5">
    <source>
        <dbReference type="ARBA" id="ARBA00023136"/>
    </source>
</evidence>
<dbReference type="InterPro" id="IPR035681">
    <property type="entry name" value="ComA-like_MBL"/>
</dbReference>
<feature type="transmembrane region" description="Helical" evidence="7">
    <location>
        <begin position="249"/>
        <end position="270"/>
    </location>
</feature>
<evidence type="ECO:0000256" key="3">
    <source>
        <dbReference type="ARBA" id="ARBA00022692"/>
    </source>
</evidence>
<name>A0AA48K9I0_9BACT</name>
<evidence type="ECO:0000256" key="1">
    <source>
        <dbReference type="ARBA" id="ARBA00004651"/>
    </source>
</evidence>
<evidence type="ECO:0000313" key="9">
    <source>
        <dbReference type="EMBL" id="BDU73506.1"/>
    </source>
</evidence>
<feature type="region of interest" description="Disordered" evidence="6">
    <location>
        <begin position="800"/>
        <end position="819"/>
    </location>
</feature>
<feature type="transmembrane region" description="Helical" evidence="7">
    <location>
        <begin position="369"/>
        <end position="394"/>
    </location>
</feature>
<dbReference type="InterPro" id="IPR052159">
    <property type="entry name" value="Competence_DNA_uptake"/>
</dbReference>
<dbReference type="KEGG" id="msil:METEAL_26800"/>
<dbReference type="Pfam" id="PF00753">
    <property type="entry name" value="Lactamase_B"/>
    <property type="match status" value="1"/>
</dbReference>
<feature type="compositionally biased region" description="Basic and acidic residues" evidence="6">
    <location>
        <begin position="853"/>
        <end position="865"/>
    </location>
</feature>
<evidence type="ECO:0000256" key="7">
    <source>
        <dbReference type="SAM" id="Phobius"/>
    </source>
</evidence>
<feature type="transmembrane region" description="Helical" evidence="7">
    <location>
        <begin position="329"/>
        <end position="357"/>
    </location>
</feature>
<feature type="transmembrane region" description="Helical" evidence="7">
    <location>
        <begin position="282"/>
        <end position="309"/>
    </location>
</feature>
<keyword evidence="3 7" id="KW-0812">Transmembrane</keyword>
<feature type="domain" description="Metallo-beta-lactamase" evidence="8">
    <location>
        <begin position="520"/>
        <end position="715"/>
    </location>
</feature>
<feature type="compositionally biased region" description="Basic residues" evidence="6">
    <location>
        <begin position="802"/>
        <end position="811"/>
    </location>
</feature>
<feature type="transmembrane region" description="Helical" evidence="7">
    <location>
        <begin position="460"/>
        <end position="479"/>
    </location>
</feature>
<dbReference type="InterPro" id="IPR001279">
    <property type="entry name" value="Metallo-B-lactamas"/>
</dbReference>
<evidence type="ECO:0000256" key="2">
    <source>
        <dbReference type="ARBA" id="ARBA00022475"/>
    </source>
</evidence>
<evidence type="ECO:0000259" key="8">
    <source>
        <dbReference type="SMART" id="SM00849"/>
    </source>
</evidence>
<dbReference type="Pfam" id="PF03772">
    <property type="entry name" value="Competence"/>
    <property type="match status" value="1"/>
</dbReference>
<dbReference type="SUPFAM" id="SSF56281">
    <property type="entry name" value="Metallo-hydrolase/oxidoreductase"/>
    <property type="match status" value="1"/>
</dbReference>
<feature type="compositionally biased region" description="Basic residues" evidence="6">
    <location>
        <begin position="937"/>
        <end position="946"/>
    </location>
</feature>
<dbReference type="SMART" id="SM00849">
    <property type="entry name" value="Lactamase_B"/>
    <property type="match status" value="1"/>
</dbReference>
<keyword evidence="4 7" id="KW-1133">Transmembrane helix</keyword>
<protein>
    <recommendedName>
        <fullName evidence="8">Metallo-beta-lactamase domain-containing protein</fullName>
    </recommendedName>
</protein>
<dbReference type="Proteomes" id="UP001238179">
    <property type="component" value="Chromosome"/>
</dbReference>